<evidence type="ECO:0000256" key="1">
    <source>
        <dbReference type="ARBA" id="ARBA00004141"/>
    </source>
</evidence>
<dbReference type="EMBL" id="JAUJYN010000005">
    <property type="protein sequence ID" value="KAK1271041.1"/>
    <property type="molecule type" value="Genomic_DNA"/>
</dbReference>
<dbReference type="Proteomes" id="UP001179952">
    <property type="component" value="Unassembled WGS sequence"/>
</dbReference>
<keyword evidence="9" id="KW-1185">Reference proteome</keyword>
<reference evidence="8" key="2">
    <citation type="submission" date="2023-06" db="EMBL/GenBank/DDBJ databases">
        <authorList>
            <person name="Ma L."/>
            <person name="Liu K.-W."/>
            <person name="Li Z."/>
            <person name="Hsiao Y.-Y."/>
            <person name="Qi Y."/>
            <person name="Fu T."/>
            <person name="Tang G."/>
            <person name="Zhang D."/>
            <person name="Sun W.-H."/>
            <person name="Liu D.-K."/>
            <person name="Li Y."/>
            <person name="Chen G.-Z."/>
            <person name="Liu X.-D."/>
            <person name="Liao X.-Y."/>
            <person name="Jiang Y.-T."/>
            <person name="Yu X."/>
            <person name="Hao Y."/>
            <person name="Huang J."/>
            <person name="Zhao X.-W."/>
            <person name="Ke S."/>
            <person name="Chen Y.-Y."/>
            <person name="Wu W.-L."/>
            <person name="Hsu J.-L."/>
            <person name="Lin Y.-F."/>
            <person name="Huang M.-D."/>
            <person name="Li C.-Y."/>
            <person name="Huang L."/>
            <person name="Wang Z.-W."/>
            <person name="Zhao X."/>
            <person name="Zhong W.-Y."/>
            <person name="Peng D.-H."/>
            <person name="Ahmad S."/>
            <person name="Lan S."/>
            <person name="Zhang J.-S."/>
            <person name="Tsai W.-C."/>
            <person name="Van De Peer Y."/>
            <person name="Liu Z.-J."/>
        </authorList>
    </citation>
    <scope>NUCLEOTIDE SEQUENCE</scope>
    <source>
        <strain evidence="8">SCP</strain>
        <tissue evidence="8">Leaves</tissue>
    </source>
</reference>
<dbReference type="InterPro" id="IPR050681">
    <property type="entry name" value="CDF/SLC30A"/>
</dbReference>
<dbReference type="PANTHER" id="PTHR11562:SF54">
    <property type="entry name" value="METAL TOLERANCE PROTEIN B"/>
    <property type="match status" value="1"/>
</dbReference>
<keyword evidence="3" id="KW-0864">Zinc transport</keyword>
<keyword evidence="3" id="KW-0813">Transport</keyword>
<keyword evidence="4 6" id="KW-1133">Transmembrane helix</keyword>
<dbReference type="GO" id="GO:0005385">
    <property type="term" value="F:zinc ion transmembrane transporter activity"/>
    <property type="evidence" value="ECO:0007669"/>
    <property type="project" value="TreeGrafter"/>
</dbReference>
<dbReference type="InterPro" id="IPR027469">
    <property type="entry name" value="Cation_efflux_TMD_sf"/>
</dbReference>
<keyword evidence="5 6" id="KW-0472">Membrane</keyword>
<evidence type="ECO:0000256" key="3">
    <source>
        <dbReference type="ARBA" id="ARBA00022906"/>
    </source>
</evidence>
<evidence type="ECO:0000259" key="7">
    <source>
        <dbReference type="Pfam" id="PF01545"/>
    </source>
</evidence>
<feature type="domain" description="Cation efflux protein transmembrane" evidence="7">
    <location>
        <begin position="50"/>
        <end position="128"/>
    </location>
</feature>
<evidence type="ECO:0000256" key="4">
    <source>
        <dbReference type="ARBA" id="ARBA00022989"/>
    </source>
</evidence>
<dbReference type="InterPro" id="IPR058533">
    <property type="entry name" value="Cation_efflux_TM"/>
</dbReference>
<dbReference type="AlphaFoldDB" id="A0AAV9B4D0"/>
<organism evidence="8 9">
    <name type="scientific">Acorus gramineus</name>
    <name type="common">Dwarf sweet flag</name>
    <dbReference type="NCBI Taxonomy" id="55184"/>
    <lineage>
        <taxon>Eukaryota</taxon>
        <taxon>Viridiplantae</taxon>
        <taxon>Streptophyta</taxon>
        <taxon>Embryophyta</taxon>
        <taxon>Tracheophyta</taxon>
        <taxon>Spermatophyta</taxon>
        <taxon>Magnoliopsida</taxon>
        <taxon>Liliopsida</taxon>
        <taxon>Acoraceae</taxon>
        <taxon>Acorus</taxon>
    </lineage>
</organism>
<name>A0AAV9B4D0_ACOGR</name>
<dbReference type="Gene3D" id="1.20.1510.10">
    <property type="entry name" value="Cation efflux protein transmembrane domain"/>
    <property type="match status" value="1"/>
</dbReference>
<accession>A0AAV9B4D0</accession>
<keyword evidence="3" id="KW-0862">Zinc</keyword>
<evidence type="ECO:0000313" key="8">
    <source>
        <dbReference type="EMBL" id="KAK1271041.1"/>
    </source>
</evidence>
<keyword evidence="2 6" id="KW-0812">Transmembrane</keyword>
<dbReference type="Pfam" id="PF01545">
    <property type="entry name" value="Cation_efflux"/>
    <property type="match status" value="1"/>
</dbReference>
<gene>
    <name evidence="8" type="ORF">QJS04_geneDACA007676</name>
</gene>
<evidence type="ECO:0000256" key="2">
    <source>
        <dbReference type="ARBA" id="ARBA00022692"/>
    </source>
</evidence>
<evidence type="ECO:0000256" key="5">
    <source>
        <dbReference type="ARBA" id="ARBA00023136"/>
    </source>
</evidence>
<dbReference type="GO" id="GO:0005886">
    <property type="term" value="C:plasma membrane"/>
    <property type="evidence" value="ECO:0007669"/>
    <property type="project" value="TreeGrafter"/>
</dbReference>
<dbReference type="PANTHER" id="PTHR11562">
    <property type="entry name" value="CATION EFFLUX PROTEIN/ ZINC TRANSPORTER"/>
    <property type="match status" value="1"/>
</dbReference>
<protein>
    <submittedName>
        <fullName evidence="8">Metal tolerance protein 1</fullName>
    </submittedName>
</protein>
<keyword evidence="3" id="KW-0406">Ion transport</keyword>
<dbReference type="InterPro" id="IPR002524">
    <property type="entry name" value="Cation_efflux"/>
</dbReference>
<proteinExistence type="predicted"/>
<dbReference type="SUPFAM" id="SSF161111">
    <property type="entry name" value="Cation efflux protein transmembrane domain-like"/>
    <property type="match status" value="1"/>
</dbReference>
<reference evidence="8" key="1">
    <citation type="journal article" date="2023" name="Nat. Commun.">
        <title>Diploid and tetraploid genomes of Acorus and the evolution of monocots.</title>
        <authorList>
            <person name="Ma L."/>
            <person name="Liu K.W."/>
            <person name="Li Z."/>
            <person name="Hsiao Y.Y."/>
            <person name="Qi Y."/>
            <person name="Fu T."/>
            <person name="Tang G.D."/>
            <person name="Zhang D."/>
            <person name="Sun W.H."/>
            <person name="Liu D.K."/>
            <person name="Li Y."/>
            <person name="Chen G.Z."/>
            <person name="Liu X.D."/>
            <person name="Liao X.Y."/>
            <person name="Jiang Y.T."/>
            <person name="Yu X."/>
            <person name="Hao Y."/>
            <person name="Huang J."/>
            <person name="Zhao X.W."/>
            <person name="Ke S."/>
            <person name="Chen Y.Y."/>
            <person name="Wu W.L."/>
            <person name="Hsu J.L."/>
            <person name="Lin Y.F."/>
            <person name="Huang M.D."/>
            <person name="Li C.Y."/>
            <person name="Huang L."/>
            <person name="Wang Z.W."/>
            <person name="Zhao X."/>
            <person name="Zhong W.Y."/>
            <person name="Peng D.H."/>
            <person name="Ahmad S."/>
            <person name="Lan S."/>
            <person name="Zhang J.S."/>
            <person name="Tsai W.C."/>
            <person name="Van de Peer Y."/>
            <person name="Liu Z.J."/>
        </authorList>
    </citation>
    <scope>NUCLEOTIDE SEQUENCE</scope>
    <source>
        <strain evidence="8">SCP</strain>
    </source>
</reference>
<evidence type="ECO:0000256" key="6">
    <source>
        <dbReference type="SAM" id="Phobius"/>
    </source>
</evidence>
<feature type="transmembrane region" description="Helical" evidence="6">
    <location>
        <begin position="77"/>
        <end position="96"/>
    </location>
</feature>
<evidence type="ECO:0000313" key="9">
    <source>
        <dbReference type="Proteomes" id="UP001179952"/>
    </source>
</evidence>
<sequence length="130" mass="13821">MELEISTGTPSEVPAKPCLACARACAFAMKGARDADHRERSQSARKLCGALVLCILFMVVETVGGIASNSLAILTDAAHLMTDVLCFTVSLFAIWASGWDATPNRSYGYSRVEVLGALASIQLIWLVVSA</sequence>
<comment type="subcellular location">
    <subcellularLocation>
        <location evidence="1">Membrane</location>
        <topology evidence="1">Multi-pass membrane protein</topology>
    </subcellularLocation>
</comment>
<dbReference type="NCBIfam" id="TIGR01297">
    <property type="entry name" value="CDF"/>
    <property type="match status" value="1"/>
</dbReference>
<comment type="caution">
    <text evidence="8">The sequence shown here is derived from an EMBL/GenBank/DDBJ whole genome shotgun (WGS) entry which is preliminary data.</text>
</comment>
<feature type="transmembrane region" description="Helical" evidence="6">
    <location>
        <begin position="47"/>
        <end position="71"/>
    </location>
</feature>
<feature type="transmembrane region" description="Helical" evidence="6">
    <location>
        <begin position="108"/>
        <end position="128"/>
    </location>
</feature>
<dbReference type="GO" id="GO:0005774">
    <property type="term" value="C:vacuolar membrane"/>
    <property type="evidence" value="ECO:0007669"/>
    <property type="project" value="UniProtKB-SubCell"/>
</dbReference>